<dbReference type="CDD" id="cd02947">
    <property type="entry name" value="TRX_family"/>
    <property type="match status" value="1"/>
</dbReference>
<dbReference type="PANTHER" id="PTHR45663">
    <property type="entry name" value="GEO12009P1"/>
    <property type="match status" value="1"/>
</dbReference>
<evidence type="ECO:0000256" key="4">
    <source>
        <dbReference type="SAM" id="SignalP"/>
    </source>
</evidence>
<dbReference type="PRINTS" id="PR00421">
    <property type="entry name" value="THIOREDOXIN"/>
</dbReference>
<evidence type="ECO:0000256" key="2">
    <source>
        <dbReference type="ARBA" id="ARBA00022982"/>
    </source>
</evidence>
<reference evidence="6" key="1">
    <citation type="submission" date="2021-01" db="EMBL/GenBank/DDBJ databases">
        <authorList>
            <person name="Corre E."/>
            <person name="Pelletier E."/>
            <person name="Niang G."/>
            <person name="Scheremetjew M."/>
            <person name="Finn R."/>
            <person name="Kale V."/>
            <person name="Holt S."/>
            <person name="Cochrane G."/>
            <person name="Meng A."/>
            <person name="Brown T."/>
            <person name="Cohen L."/>
        </authorList>
    </citation>
    <scope>NUCLEOTIDE SEQUENCE</scope>
    <source>
        <strain evidence="6">CCMP125</strain>
    </source>
</reference>
<evidence type="ECO:0000256" key="3">
    <source>
        <dbReference type="ARBA" id="ARBA00023157"/>
    </source>
</evidence>
<dbReference type="Gene3D" id="3.40.30.10">
    <property type="entry name" value="Glutaredoxin"/>
    <property type="match status" value="1"/>
</dbReference>
<name>A0A7S3DUL8_9STRA</name>
<evidence type="ECO:0000256" key="1">
    <source>
        <dbReference type="ARBA" id="ARBA00022448"/>
    </source>
</evidence>
<organism evidence="6">
    <name type="scientific">Entomoneis paludosa</name>
    <dbReference type="NCBI Taxonomy" id="265537"/>
    <lineage>
        <taxon>Eukaryota</taxon>
        <taxon>Sar</taxon>
        <taxon>Stramenopiles</taxon>
        <taxon>Ochrophyta</taxon>
        <taxon>Bacillariophyta</taxon>
        <taxon>Bacillariophyceae</taxon>
        <taxon>Bacillariophycidae</taxon>
        <taxon>Entomoneidaceae</taxon>
        <taxon>Entomoneis</taxon>
    </lineage>
</organism>
<dbReference type="PANTHER" id="PTHR45663:SF11">
    <property type="entry name" value="GEO12009P1"/>
    <property type="match status" value="1"/>
</dbReference>
<dbReference type="InterPro" id="IPR036249">
    <property type="entry name" value="Thioredoxin-like_sf"/>
</dbReference>
<evidence type="ECO:0000259" key="5">
    <source>
        <dbReference type="PROSITE" id="PS51352"/>
    </source>
</evidence>
<sequence>MMMPSFRSTLILAMLALLLDTTQAFLAPTATVVGKASWVRLYQSTVTAESPPPPTKPFVADAVLDMTDDNFSQIIFDHPDQTLPPLVLVDFYAPWCGPCRLIEPIVQQLARAARPEELTVCRYNTDGLGSLAPFKMQLAMEGCVVRALPALVLLRADPTTTGPEPSLTVLEHWTGLHSREVIEEGMAPHLAAWRRDQGASDNQNKNNKGFLHMTSEPEDDYMLSHLNC</sequence>
<protein>
    <recommendedName>
        <fullName evidence="5">Thioredoxin domain-containing protein</fullName>
    </recommendedName>
</protein>
<dbReference type="InterPro" id="IPR013766">
    <property type="entry name" value="Thioredoxin_domain"/>
</dbReference>
<proteinExistence type="predicted"/>
<evidence type="ECO:0000313" key="6">
    <source>
        <dbReference type="EMBL" id="CAD9983160.1"/>
    </source>
</evidence>
<dbReference type="EMBL" id="HBHT01031183">
    <property type="protein sequence ID" value="CAD9983160.1"/>
    <property type="molecule type" value="Transcribed_RNA"/>
</dbReference>
<gene>
    <name evidence="6" type="ORF">APAL1065_LOCUS20959</name>
</gene>
<keyword evidence="4" id="KW-0732">Signal</keyword>
<keyword evidence="1" id="KW-0813">Transport</keyword>
<feature type="signal peptide" evidence="4">
    <location>
        <begin position="1"/>
        <end position="24"/>
    </location>
</feature>
<dbReference type="Pfam" id="PF00085">
    <property type="entry name" value="Thioredoxin"/>
    <property type="match status" value="1"/>
</dbReference>
<dbReference type="PROSITE" id="PS51352">
    <property type="entry name" value="THIOREDOXIN_2"/>
    <property type="match status" value="1"/>
</dbReference>
<dbReference type="AlphaFoldDB" id="A0A7S3DUL8"/>
<feature type="chain" id="PRO_5031286797" description="Thioredoxin domain-containing protein" evidence="4">
    <location>
        <begin position="25"/>
        <end position="228"/>
    </location>
</feature>
<keyword evidence="3" id="KW-1015">Disulfide bond</keyword>
<dbReference type="GO" id="GO:0015035">
    <property type="term" value="F:protein-disulfide reductase activity"/>
    <property type="evidence" value="ECO:0007669"/>
    <property type="project" value="TreeGrafter"/>
</dbReference>
<dbReference type="SUPFAM" id="SSF52833">
    <property type="entry name" value="Thioredoxin-like"/>
    <property type="match status" value="1"/>
</dbReference>
<feature type="domain" description="Thioredoxin" evidence="5">
    <location>
        <begin position="16"/>
        <end position="191"/>
    </location>
</feature>
<dbReference type="GO" id="GO:0005737">
    <property type="term" value="C:cytoplasm"/>
    <property type="evidence" value="ECO:0007669"/>
    <property type="project" value="TreeGrafter"/>
</dbReference>
<accession>A0A7S3DUL8</accession>
<dbReference type="PROSITE" id="PS00194">
    <property type="entry name" value="THIOREDOXIN_1"/>
    <property type="match status" value="1"/>
</dbReference>
<keyword evidence="2" id="KW-0249">Electron transport</keyword>
<dbReference type="InterPro" id="IPR017937">
    <property type="entry name" value="Thioredoxin_CS"/>
</dbReference>